<evidence type="ECO:0000313" key="6">
    <source>
        <dbReference type="Proteomes" id="UP001215827"/>
    </source>
</evidence>
<keyword evidence="2" id="KW-0808">Transferase</keyword>
<dbReference type="InterPro" id="IPR011004">
    <property type="entry name" value="Trimer_LpxA-like_sf"/>
</dbReference>
<gene>
    <name evidence="5" type="ORF">P7228_06540</name>
</gene>
<dbReference type="InterPro" id="IPR018357">
    <property type="entry name" value="Hexapep_transf_CS"/>
</dbReference>
<dbReference type="SUPFAM" id="SSF51161">
    <property type="entry name" value="Trimeric LpxA-like enzymes"/>
    <property type="match status" value="1"/>
</dbReference>
<dbReference type="PROSITE" id="PS00101">
    <property type="entry name" value="HEXAPEP_TRANSFERASES"/>
    <property type="match status" value="2"/>
</dbReference>
<dbReference type="InterPro" id="IPR001451">
    <property type="entry name" value="Hexapep"/>
</dbReference>
<dbReference type="Pfam" id="PF00132">
    <property type="entry name" value="Hexapep"/>
    <property type="match status" value="1"/>
</dbReference>
<organism evidence="5 6">
    <name type="scientific">Altererythrobacter arenosus</name>
    <dbReference type="NCBI Taxonomy" id="3032592"/>
    <lineage>
        <taxon>Bacteria</taxon>
        <taxon>Pseudomonadati</taxon>
        <taxon>Pseudomonadota</taxon>
        <taxon>Alphaproteobacteria</taxon>
        <taxon>Sphingomonadales</taxon>
        <taxon>Erythrobacteraceae</taxon>
        <taxon>Altererythrobacter</taxon>
    </lineage>
</organism>
<dbReference type="PANTHER" id="PTHR43300:SF7">
    <property type="entry name" value="UDP-N-ACETYLBACILLOSAMINE N-ACETYLTRANSFERASE"/>
    <property type="match status" value="1"/>
</dbReference>
<dbReference type="Proteomes" id="UP001215827">
    <property type="component" value="Chromosome"/>
</dbReference>
<name>A0ABY8FUN8_9SPHN</name>
<keyword evidence="3" id="KW-0677">Repeat</keyword>
<dbReference type="Gene3D" id="2.160.10.10">
    <property type="entry name" value="Hexapeptide repeat proteins"/>
    <property type="match status" value="1"/>
</dbReference>
<evidence type="ECO:0000256" key="1">
    <source>
        <dbReference type="ARBA" id="ARBA00007274"/>
    </source>
</evidence>
<keyword evidence="4" id="KW-0012">Acyltransferase</keyword>
<evidence type="ECO:0000256" key="3">
    <source>
        <dbReference type="ARBA" id="ARBA00022737"/>
    </source>
</evidence>
<dbReference type="InterPro" id="IPR007691">
    <property type="entry name" value="LpxD"/>
</dbReference>
<dbReference type="InterPro" id="IPR050179">
    <property type="entry name" value="Trans_hexapeptide_repeat"/>
</dbReference>
<evidence type="ECO:0000313" key="5">
    <source>
        <dbReference type="EMBL" id="WFL78716.1"/>
    </source>
</evidence>
<dbReference type="RefSeq" id="WP_278017406.1">
    <property type="nucleotide sequence ID" value="NZ_CP121106.1"/>
</dbReference>
<evidence type="ECO:0000256" key="4">
    <source>
        <dbReference type="ARBA" id="ARBA00023315"/>
    </source>
</evidence>
<dbReference type="Gene3D" id="3.40.1390.10">
    <property type="entry name" value="MurE/MurF, N-terminal domain"/>
    <property type="match status" value="1"/>
</dbReference>
<proteinExistence type="inferred from homology"/>
<sequence length="292" mass="30650">MRNTLSKRVRASELAASMGLPWFGTDVSISHVRTLDTVDEGALAFANSDLDQKRHCAATIIAKPGARISKGAVIEADNPRLAFARALHQIERLAGFRGYEAEASVGEGAKVSSTAVLGRSVTIGARTVIGENVVICDGTRIGSDCIIKSNTVIGEPGFGFERDENGVPVRIMHLGDVVIGDRVEIGSLNTICRATLGTTVVEDDVKTDDHVHIAHNCRIRRGALITACVELSGGVDVGEFSWIGPNSSLMQKITVGDGSLVGIGSNVTKPVAKGSTVAGNPARVLRASTDPQ</sequence>
<accession>A0ABY8FUN8</accession>
<dbReference type="EMBL" id="CP121106">
    <property type="protein sequence ID" value="WFL78716.1"/>
    <property type="molecule type" value="Genomic_DNA"/>
</dbReference>
<evidence type="ECO:0000256" key="2">
    <source>
        <dbReference type="ARBA" id="ARBA00022679"/>
    </source>
</evidence>
<keyword evidence="6" id="KW-1185">Reference proteome</keyword>
<dbReference type="CDD" id="cd03352">
    <property type="entry name" value="LbH_LpxD"/>
    <property type="match status" value="1"/>
</dbReference>
<comment type="similarity">
    <text evidence="1">Belongs to the transferase hexapeptide repeat family.</text>
</comment>
<dbReference type="PANTHER" id="PTHR43300">
    <property type="entry name" value="ACETYLTRANSFERASE"/>
    <property type="match status" value="1"/>
</dbReference>
<reference evidence="5 6" key="1">
    <citation type="submission" date="2023-03" db="EMBL/GenBank/DDBJ databases">
        <title>Altererythrobacter sp. CAU 1644 isolated from sand.</title>
        <authorList>
            <person name="Kim W."/>
        </authorList>
    </citation>
    <scope>NUCLEOTIDE SEQUENCE [LARGE SCALE GENOMIC DNA]</scope>
    <source>
        <strain evidence="5 6">CAU 1644</strain>
    </source>
</reference>
<protein>
    <submittedName>
        <fullName evidence="5">UDP-3-O-(3-hydroxymyristoyl)glucosamine N-acyltransferase</fullName>
    </submittedName>
</protein>